<keyword evidence="9" id="KW-1185">Reference proteome</keyword>
<dbReference type="Gene3D" id="1.10.390.10">
    <property type="entry name" value="Neutral Protease Domain 2"/>
    <property type="match status" value="1"/>
</dbReference>
<dbReference type="GO" id="GO:0000976">
    <property type="term" value="F:transcription cis-regulatory region binding"/>
    <property type="evidence" value="ECO:0007669"/>
    <property type="project" value="TreeGrafter"/>
</dbReference>
<feature type="region of interest" description="Disordered" evidence="7">
    <location>
        <begin position="1"/>
        <end position="27"/>
    </location>
</feature>
<organism evidence="8 9">
    <name type="scientific">Colocasia esculenta</name>
    <name type="common">Wild taro</name>
    <name type="synonym">Arum esculentum</name>
    <dbReference type="NCBI Taxonomy" id="4460"/>
    <lineage>
        <taxon>Eukaryota</taxon>
        <taxon>Viridiplantae</taxon>
        <taxon>Streptophyta</taxon>
        <taxon>Embryophyta</taxon>
        <taxon>Tracheophyta</taxon>
        <taxon>Spermatophyta</taxon>
        <taxon>Magnoliopsida</taxon>
        <taxon>Liliopsida</taxon>
        <taxon>Araceae</taxon>
        <taxon>Aroideae</taxon>
        <taxon>Colocasieae</taxon>
        <taxon>Colocasia</taxon>
    </lineage>
</organism>
<accession>A0A843UG62</accession>
<dbReference type="SUPFAM" id="SSF55486">
    <property type="entry name" value="Metalloproteases ('zincins'), catalytic domain"/>
    <property type="match status" value="1"/>
</dbReference>
<dbReference type="GO" id="GO:0006367">
    <property type="term" value="P:transcription initiation at RNA polymerase II promoter"/>
    <property type="evidence" value="ECO:0007669"/>
    <property type="project" value="TreeGrafter"/>
</dbReference>
<comment type="similarity">
    <text evidence="2">Belongs to the TAF2 family.</text>
</comment>
<dbReference type="InterPro" id="IPR037813">
    <property type="entry name" value="TAF2"/>
</dbReference>
<evidence type="ECO:0000256" key="3">
    <source>
        <dbReference type="ARBA" id="ARBA00017363"/>
    </source>
</evidence>
<dbReference type="InterPro" id="IPR027268">
    <property type="entry name" value="Peptidase_M4/M1_CTD_sf"/>
</dbReference>
<evidence type="ECO:0000256" key="1">
    <source>
        <dbReference type="ARBA" id="ARBA00004123"/>
    </source>
</evidence>
<evidence type="ECO:0000313" key="8">
    <source>
        <dbReference type="EMBL" id="MQL82518.1"/>
    </source>
</evidence>
<evidence type="ECO:0000313" key="9">
    <source>
        <dbReference type="Proteomes" id="UP000652761"/>
    </source>
</evidence>
<keyword evidence="4" id="KW-0805">Transcription regulation</keyword>
<dbReference type="Gene3D" id="2.60.40.1730">
    <property type="entry name" value="tricorn interacting facor f3 domain"/>
    <property type="match status" value="1"/>
</dbReference>
<dbReference type="EMBL" id="NMUH01000637">
    <property type="protein sequence ID" value="MQL82518.1"/>
    <property type="molecule type" value="Genomic_DNA"/>
</dbReference>
<protein>
    <recommendedName>
        <fullName evidence="3">Transcription initiation factor TFIID subunit 2</fullName>
    </recommendedName>
</protein>
<dbReference type="AlphaFoldDB" id="A0A843UG62"/>
<proteinExistence type="inferred from homology"/>
<dbReference type="OrthoDB" id="308861at2759"/>
<name>A0A843UG62_COLES</name>
<keyword evidence="5" id="KW-0804">Transcription</keyword>
<evidence type="ECO:0000256" key="6">
    <source>
        <dbReference type="ARBA" id="ARBA00023242"/>
    </source>
</evidence>
<evidence type="ECO:0000256" key="5">
    <source>
        <dbReference type="ARBA" id="ARBA00023163"/>
    </source>
</evidence>
<sequence>MENKHSPPPKKGDFISQHKGPLPAQNPSKRVCRKGYFFMVLSPLFIGVPRREKWQNTPVGVSRWGGVLCRNTLLGVSLAAGTPQWGVSAAEHPRWVCPAQEHSRWGCPGGRTTPQGVALRRNTPAGGGLAAEHPHWGWPCAGTPPLGVHTEMELLFPESGFIGLHAVNMTIGSILVNGEPAEFEHFQHCWLAEDEKRWCSVSCSATAADAACSTYMSSLDKEMTPNLFISCCKTVDTPNDRDHLANGGDQSQNTREKTIPIGHTDPALNQNLKLVRINYQVDVAGSGIHFGSNLLFTDNQIRRARCWFPSMDSSSQCCCYDLEFTVDSNLVAVSNGDLLYQILNKDDPSRKTYVYKLNVPISACWISLAIAPFEVLPDSHNGLLSHLSLTQDFSKLRNTVGFFNSAFSHYEDYLSASFPFRSYKQVFIPPESSVSLVNLGASMCIFPSNLLFDEKVIDQTIQTRIKLAYALARQWFGVYVVGETPNDEWIKKGLCAVVRLLNIELAVMFSALEITSLLKREEDTINHLFVGCSYARVVWEAVADSTQGVIPQDGDVGCFMSTDRQHPYELDMYCASNIGFQVGVSLMKANCAVCKADVSGATALSSSAAAKDLHGTQNLGLLGKIRSWKAVAILQMLEKQMGPESFRKVSGLYSGHITCYYVYVL</sequence>
<gene>
    <name evidence="8" type="ORF">Taro_015000</name>
</gene>
<dbReference type="GO" id="GO:0003682">
    <property type="term" value="F:chromatin binding"/>
    <property type="evidence" value="ECO:0007669"/>
    <property type="project" value="TreeGrafter"/>
</dbReference>
<dbReference type="GO" id="GO:0005669">
    <property type="term" value="C:transcription factor TFIID complex"/>
    <property type="evidence" value="ECO:0007669"/>
    <property type="project" value="InterPro"/>
</dbReference>
<evidence type="ECO:0000256" key="4">
    <source>
        <dbReference type="ARBA" id="ARBA00023015"/>
    </source>
</evidence>
<dbReference type="Proteomes" id="UP000652761">
    <property type="component" value="Unassembled WGS sequence"/>
</dbReference>
<dbReference type="PANTHER" id="PTHR15137:SF9">
    <property type="entry name" value="TRANSCRIPTION INITIATION FACTOR TFIID SUBUNIT 2"/>
    <property type="match status" value="1"/>
</dbReference>
<comment type="subcellular location">
    <subcellularLocation>
        <location evidence="1">Nucleus</location>
    </subcellularLocation>
</comment>
<dbReference type="SUPFAM" id="SSF63737">
    <property type="entry name" value="Leukotriene A4 hydrolase N-terminal domain"/>
    <property type="match status" value="1"/>
</dbReference>
<feature type="compositionally biased region" description="Basic and acidic residues" evidence="7">
    <location>
        <begin position="1"/>
        <end position="13"/>
    </location>
</feature>
<evidence type="ECO:0000256" key="2">
    <source>
        <dbReference type="ARBA" id="ARBA00010937"/>
    </source>
</evidence>
<keyword evidence="6" id="KW-0539">Nucleus</keyword>
<dbReference type="PANTHER" id="PTHR15137">
    <property type="entry name" value="TRANSCRIPTION INITIATION FACTOR TFIID"/>
    <property type="match status" value="1"/>
</dbReference>
<comment type="caution">
    <text evidence="8">The sequence shown here is derived from an EMBL/GenBank/DDBJ whole genome shotgun (WGS) entry which is preliminary data.</text>
</comment>
<reference evidence="8" key="1">
    <citation type="submission" date="2017-07" db="EMBL/GenBank/DDBJ databases">
        <title>Taro Niue Genome Assembly and Annotation.</title>
        <authorList>
            <person name="Atibalentja N."/>
            <person name="Keating K."/>
            <person name="Fields C.J."/>
        </authorList>
    </citation>
    <scope>NUCLEOTIDE SEQUENCE</scope>
    <source>
        <strain evidence="8">Niue_2</strain>
        <tissue evidence="8">Leaf</tissue>
    </source>
</reference>
<evidence type="ECO:0000256" key="7">
    <source>
        <dbReference type="SAM" id="MobiDB-lite"/>
    </source>
</evidence>
<dbReference type="GO" id="GO:0016251">
    <property type="term" value="F:RNA polymerase II general transcription initiation factor activity"/>
    <property type="evidence" value="ECO:0007669"/>
    <property type="project" value="TreeGrafter"/>
</dbReference>
<dbReference type="InterPro" id="IPR042097">
    <property type="entry name" value="Aminopeptidase_N-like_N_sf"/>
</dbReference>